<reference evidence="1" key="2">
    <citation type="submission" date="2023-05" db="EMBL/GenBank/DDBJ databases">
        <authorList>
            <person name="Schelkunov M.I."/>
        </authorList>
    </citation>
    <scope>NUCLEOTIDE SEQUENCE</scope>
    <source>
        <strain evidence="1">Hsosn_3</strain>
        <tissue evidence="1">Leaf</tissue>
    </source>
</reference>
<protein>
    <recommendedName>
        <fullName evidence="3">Mitochondrial glycoprotein</fullName>
    </recommendedName>
</protein>
<dbReference type="Proteomes" id="UP001237642">
    <property type="component" value="Unassembled WGS sequence"/>
</dbReference>
<evidence type="ECO:0000313" key="2">
    <source>
        <dbReference type="Proteomes" id="UP001237642"/>
    </source>
</evidence>
<reference evidence="1" key="1">
    <citation type="submission" date="2023-02" db="EMBL/GenBank/DDBJ databases">
        <title>Genome of toxic invasive species Heracleum sosnowskyi carries increased number of genes despite the absence of recent whole-genome duplications.</title>
        <authorList>
            <person name="Schelkunov M."/>
            <person name="Shtratnikova V."/>
            <person name="Makarenko M."/>
            <person name="Klepikova A."/>
            <person name="Omelchenko D."/>
            <person name="Novikova G."/>
            <person name="Obukhova E."/>
            <person name="Bogdanov V."/>
            <person name="Penin A."/>
            <person name="Logacheva M."/>
        </authorList>
    </citation>
    <scope>NUCLEOTIDE SEQUENCE</scope>
    <source>
        <strain evidence="1">Hsosn_3</strain>
        <tissue evidence="1">Leaf</tissue>
    </source>
</reference>
<comment type="caution">
    <text evidence="1">The sequence shown here is derived from an EMBL/GenBank/DDBJ whole genome shotgun (WGS) entry which is preliminary data.</text>
</comment>
<gene>
    <name evidence="1" type="ORF">POM88_040479</name>
</gene>
<proteinExistence type="predicted"/>
<dbReference type="GO" id="GO:0005759">
    <property type="term" value="C:mitochondrial matrix"/>
    <property type="evidence" value="ECO:0007669"/>
    <property type="project" value="InterPro"/>
</dbReference>
<organism evidence="1 2">
    <name type="scientific">Heracleum sosnowskyi</name>
    <dbReference type="NCBI Taxonomy" id="360622"/>
    <lineage>
        <taxon>Eukaryota</taxon>
        <taxon>Viridiplantae</taxon>
        <taxon>Streptophyta</taxon>
        <taxon>Embryophyta</taxon>
        <taxon>Tracheophyta</taxon>
        <taxon>Spermatophyta</taxon>
        <taxon>Magnoliopsida</taxon>
        <taxon>eudicotyledons</taxon>
        <taxon>Gunneridae</taxon>
        <taxon>Pentapetalae</taxon>
        <taxon>asterids</taxon>
        <taxon>campanulids</taxon>
        <taxon>Apiales</taxon>
        <taxon>Apiaceae</taxon>
        <taxon>Apioideae</taxon>
        <taxon>apioid superclade</taxon>
        <taxon>Tordylieae</taxon>
        <taxon>Tordyliinae</taxon>
        <taxon>Heracleum</taxon>
    </lineage>
</organism>
<dbReference type="InterPro" id="IPR003428">
    <property type="entry name" value="MAM33"/>
</dbReference>
<evidence type="ECO:0000313" key="1">
    <source>
        <dbReference type="EMBL" id="KAK1364918.1"/>
    </source>
</evidence>
<sequence length="261" mass="29659">MALYSTLRRSAARITPIASRLIASQRTHHSHTPALYSAVQSQLSDNLVISTSLSSLRRYSSAASCPSIKKSTGSDWKQLELLESIIDSIVDSIEDSREDISDIEPPEWFPFQIQDIEPPTWFHFQIQDIPGIPSITLLRKYQGENIHVKVDLNKNKEFLRASPISLLVTVAKSENCNLLFDCTGYPSGIIINSLTVSVKKRDGQDDYKSPEYLDSKLSKALVEFLEDRGIEVGIGYFLCEYMIRKSNKEYLNWLHKLKKFV</sequence>
<dbReference type="Pfam" id="PF02330">
    <property type="entry name" value="MAM33"/>
    <property type="match status" value="1"/>
</dbReference>
<dbReference type="InterPro" id="IPR036561">
    <property type="entry name" value="MAM33_sf"/>
</dbReference>
<keyword evidence="2" id="KW-1185">Reference proteome</keyword>
<dbReference type="AlphaFoldDB" id="A0AAD8HEY2"/>
<name>A0AAD8HEY2_9APIA</name>
<dbReference type="PANTHER" id="PTHR10826">
    <property type="entry name" value="COMPLEMENT COMPONENT 1"/>
    <property type="match status" value="1"/>
</dbReference>
<dbReference type="SUPFAM" id="SSF54529">
    <property type="entry name" value="Mitochondrial glycoprotein MAM33-like"/>
    <property type="match status" value="1"/>
</dbReference>
<accession>A0AAD8HEY2</accession>
<dbReference type="Gene3D" id="3.10.280.10">
    <property type="entry name" value="Mitochondrial glycoprotein"/>
    <property type="match status" value="1"/>
</dbReference>
<dbReference type="EMBL" id="JAUIZM010000009">
    <property type="protein sequence ID" value="KAK1364918.1"/>
    <property type="molecule type" value="Genomic_DNA"/>
</dbReference>
<evidence type="ECO:0008006" key="3">
    <source>
        <dbReference type="Google" id="ProtNLM"/>
    </source>
</evidence>
<dbReference type="PANTHER" id="PTHR10826:SF41">
    <property type="entry name" value="MITOCHONDRIAL GLYCOPROTEIN FAMILY PROTEIN"/>
    <property type="match status" value="1"/>
</dbReference>